<feature type="domain" description="Tryptophan synthase beta chain-like PALP" evidence="6">
    <location>
        <begin position="137"/>
        <end position="426"/>
    </location>
</feature>
<evidence type="ECO:0000256" key="2">
    <source>
        <dbReference type="ARBA" id="ARBA00010869"/>
    </source>
</evidence>
<evidence type="ECO:0000256" key="5">
    <source>
        <dbReference type="SAM" id="MobiDB-lite"/>
    </source>
</evidence>
<reference evidence="7 8" key="1">
    <citation type="journal article" date="2019" name="PLoS ONE">
        <title>Comparative genome analysis indicates high evolutionary potential of pathogenicity genes in Colletotrichum tanaceti.</title>
        <authorList>
            <person name="Lelwala R.V."/>
            <person name="Korhonen P.K."/>
            <person name="Young N.D."/>
            <person name="Scott J.B."/>
            <person name="Ades P.A."/>
            <person name="Gasser R.B."/>
            <person name="Taylor P.W.J."/>
        </authorList>
    </citation>
    <scope>NUCLEOTIDE SEQUENCE [LARGE SCALE GENOMIC DNA]</scope>
    <source>
        <strain evidence="7">BRIP57314</strain>
    </source>
</reference>
<comment type="caution">
    <text evidence="7">The sequence shown here is derived from an EMBL/GenBank/DDBJ whole genome shotgun (WGS) entry which is preliminary data.</text>
</comment>
<dbReference type="GO" id="GO:0008721">
    <property type="term" value="F:D-serine ammonia-lyase activity"/>
    <property type="evidence" value="ECO:0007669"/>
    <property type="project" value="TreeGrafter"/>
</dbReference>
<dbReference type="GO" id="GO:0000287">
    <property type="term" value="F:magnesium ion binding"/>
    <property type="evidence" value="ECO:0007669"/>
    <property type="project" value="TreeGrafter"/>
</dbReference>
<dbReference type="InterPro" id="IPR036052">
    <property type="entry name" value="TrpB-like_PALP_sf"/>
</dbReference>
<dbReference type="Gene3D" id="3.40.50.1100">
    <property type="match status" value="2"/>
</dbReference>
<evidence type="ECO:0000256" key="3">
    <source>
        <dbReference type="ARBA" id="ARBA00022898"/>
    </source>
</evidence>
<dbReference type="GO" id="GO:0018114">
    <property type="term" value="F:threonine racemase activity"/>
    <property type="evidence" value="ECO:0007669"/>
    <property type="project" value="TreeGrafter"/>
</dbReference>
<dbReference type="GO" id="GO:0005524">
    <property type="term" value="F:ATP binding"/>
    <property type="evidence" value="ECO:0007669"/>
    <property type="project" value="TreeGrafter"/>
</dbReference>
<dbReference type="STRING" id="1306861.A0A4U6XHN9"/>
<dbReference type="PANTHER" id="PTHR43050:SF1">
    <property type="entry name" value="SERINE RACEMASE"/>
    <property type="match status" value="1"/>
</dbReference>
<feature type="non-terminal residue" evidence="7">
    <location>
        <position position="1"/>
    </location>
</feature>
<keyword evidence="3" id="KW-0663">Pyridoxal phosphate</keyword>
<evidence type="ECO:0000256" key="4">
    <source>
        <dbReference type="ARBA" id="ARBA00023239"/>
    </source>
</evidence>
<sequence length="466" mass="49866">KAGLPRPEGVSVPDAGRERQHLRAPPRTTLHSALAFFSSLVYKTSPDNSPTPKIPLLLSPCQKQNLRNTYPRMADLATCLPLTRASVVEAHKLVKPHVHYTPALTNKTLTALASTPRSAEDLEGTKWQGRTPAKPVLRLWFKCENLQRIGAFKVRGAFHAVERLKQEPGWLESGGKEKGVVTHSSGNHAQALALAARESGIPAHIVMPDISPPNKIAATRGYGANVVFSGSTSVEREAVADRIIAETGARLVPPYDHPDIMLGQGTMGLELQEQVRDLMAAGHSAANPTFNSTGLPSSDDSKSAPKGLDAIMTPCGGGGMLSGVALSCEGTGVRVFGAEPEFEGADDCKRGFEAGKRVESVKTLTIADGLRTPVGKHPWSVIYERRLVEGMFSVSEEEIKAATKLVFERFKLVVEPSGAVPLAVALFNEDFRAMVEKEAGEAGWDLGLVFSGGNVAMEGLLKIFAA</sequence>
<feature type="region of interest" description="Disordered" evidence="5">
    <location>
        <begin position="287"/>
        <end position="306"/>
    </location>
</feature>
<dbReference type="CDD" id="cd01562">
    <property type="entry name" value="Thr-dehyd"/>
    <property type="match status" value="1"/>
</dbReference>
<dbReference type="EMBL" id="PJEX01000106">
    <property type="protein sequence ID" value="TKW55261.1"/>
    <property type="molecule type" value="Genomic_DNA"/>
</dbReference>
<proteinExistence type="inferred from homology"/>
<dbReference type="FunFam" id="3.40.50.1100:FF:000005">
    <property type="entry name" value="Threonine dehydratase catabolic"/>
    <property type="match status" value="1"/>
</dbReference>
<evidence type="ECO:0000256" key="1">
    <source>
        <dbReference type="ARBA" id="ARBA00001933"/>
    </source>
</evidence>
<protein>
    <submittedName>
        <fullName evidence="7">Putative serine racemase</fullName>
    </submittedName>
</protein>
<keyword evidence="4" id="KW-0456">Lyase</keyword>
<evidence type="ECO:0000313" key="8">
    <source>
        <dbReference type="Proteomes" id="UP000310108"/>
    </source>
</evidence>
<evidence type="ECO:0000259" key="6">
    <source>
        <dbReference type="Pfam" id="PF00291"/>
    </source>
</evidence>
<dbReference type="PANTHER" id="PTHR43050">
    <property type="entry name" value="SERINE / THREONINE RACEMASE FAMILY MEMBER"/>
    <property type="match status" value="1"/>
</dbReference>
<name>A0A4U6XHN9_9PEZI</name>
<dbReference type="GO" id="GO:0003941">
    <property type="term" value="F:L-serine ammonia-lyase activity"/>
    <property type="evidence" value="ECO:0007669"/>
    <property type="project" value="TreeGrafter"/>
</dbReference>
<comment type="cofactor">
    <cofactor evidence="1">
        <name>pyridoxal 5'-phosphate</name>
        <dbReference type="ChEBI" id="CHEBI:597326"/>
    </cofactor>
</comment>
<dbReference type="InterPro" id="IPR001926">
    <property type="entry name" value="TrpB-like_PALP"/>
</dbReference>
<organism evidence="7 8">
    <name type="scientific">Colletotrichum tanaceti</name>
    <dbReference type="NCBI Taxonomy" id="1306861"/>
    <lineage>
        <taxon>Eukaryota</taxon>
        <taxon>Fungi</taxon>
        <taxon>Dikarya</taxon>
        <taxon>Ascomycota</taxon>
        <taxon>Pezizomycotina</taxon>
        <taxon>Sordariomycetes</taxon>
        <taxon>Hypocreomycetidae</taxon>
        <taxon>Glomerellales</taxon>
        <taxon>Glomerellaceae</taxon>
        <taxon>Colletotrichum</taxon>
        <taxon>Colletotrichum destructivum species complex</taxon>
    </lineage>
</organism>
<dbReference type="GO" id="GO:0030170">
    <property type="term" value="F:pyridoxal phosphate binding"/>
    <property type="evidence" value="ECO:0007669"/>
    <property type="project" value="TreeGrafter"/>
</dbReference>
<dbReference type="SUPFAM" id="SSF53686">
    <property type="entry name" value="Tryptophan synthase beta subunit-like PLP-dependent enzymes"/>
    <property type="match status" value="1"/>
</dbReference>
<dbReference type="GO" id="GO:0030378">
    <property type="term" value="F:serine racemase activity"/>
    <property type="evidence" value="ECO:0007669"/>
    <property type="project" value="TreeGrafter"/>
</dbReference>
<feature type="compositionally biased region" description="Polar residues" evidence="5">
    <location>
        <begin position="287"/>
        <end position="298"/>
    </location>
</feature>
<accession>A0A4U6XHN9</accession>
<evidence type="ECO:0000313" key="7">
    <source>
        <dbReference type="EMBL" id="TKW55261.1"/>
    </source>
</evidence>
<dbReference type="OrthoDB" id="271064at2759"/>
<dbReference type="Pfam" id="PF00291">
    <property type="entry name" value="PALP"/>
    <property type="match status" value="1"/>
</dbReference>
<keyword evidence="8" id="KW-1185">Reference proteome</keyword>
<gene>
    <name evidence="7" type="primary">srr</name>
    <name evidence="7" type="ORF">CTA1_3320</name>
</gene>
<feature type="region of interest" description="Disordered" evidence="5">
    <location>
        <begin position="1"/>
        <end position="21"/>
    </location>
</feature>
<dbReference type="Proteomes" id="UP000310108">
    <property type="component" value="Unassembled WGS sequence"/>
</dbReference>
<comment type="similarity">
    <text evidence="2">Belongs to the serine/threonine dehydratase family.</text>
</comment>
<dbReference type="AlphaFoldDB" id="A0A4U6XHN9"/>